<evidence type="ECO:0000313" key="3">
    <source>
        <dbReference type="Proteomes" id="UP000235672"/>
    </source>
</evidence>
<gene>
    <name evidence="2" type="ORF">NA56DRAFT_705209</name>
</gene>
<proteinExistence type="predicted"/>
<evidence type="ECO:0000256" key="1">
    <source>
        <dbReference type="SAM" id="Phobius"/>
    </source>
</evidence>
<keyword evidence="3" id="KW-1185">Reference proteome</keyword>
<name>A0A2J6Q129_9HELO</name>
<reference evidence="2 3" key="1">
    <citation type="submission" date="2016-05" db="EMBL/GenBank/DDBJ databases">
        <title>A degradative enzymes factory behind the ericoid mycorrhizal symbiosis.</title>
        <authorList>
            <consortium name="DOE Joint Genome Institute"/>
            <person name="Martino E."/>
            <person name="Morin E."/>
            <person name="Grelet G."/>
            <person name="Kuo A."/>
            <person name="Kohler A."/>
            <person name="Daghino S."/>
            <person name="Barry K."/>
            <person name="Choi C."/>
            <person name="Cichocki N."/>
            <person name="Clum A."/>
            <person name="Copeland A."/>
            <person name="Hainaut M."/>
            <person name="Haridas S."/>
            <person name="Labutti K."/>
            <person name="Lindquist E."/>
            <person name="Lipzen A."/>
            <person name="Khouja H.-R."/>
            <person name="Murat C."/>
            <person name="Ohm R."/>
            <person name="Olson A."/>
            <person name="Spatafora J."/>
            <person name="Veneault-Fourrey C."/>
            <person name="Henrissat B."/>
            <person name="Grigoriev I."/>
            <person name="Martin F."/>
            <person name="Perotto S."/>
        </authorList>
    </citation>
    <scope>NUCLEOTIDE SEQUENCE [LARGE SCALE GENOMIC DNA]</scope>
    <source>
        <strain evidence="2 3">UAMH 7357</strain>
    </source>
</reference>
<dbReference type="Proteomes" id="UP000235672">
    <property type="component" value="Unassembled WGS sequence"/>
</dbReference>
<dbReference type="EMBL" id="KZ613487">
    <property type="protein sequence ID" value="PMD19968.1"/>
    <property type="molecule type" value="Genomic_DNA"/>
</dbReference>
<feature type="transmembrane region" description="Helical" evidence="1">
    <location>
        <begin position="210"/>
        <end position="235"/>
    </location>
</feature>
<keyword evidence="1" id="KW-0472">Membrane</keyword>
<dbReference type="OrthoDB" id="3557741at2759"/>
<feature type="transmembrane region" description="Helical" evidence="1">
    <location>
        <begin position="158"/>
        <end position="176"/>
    </location>
</feature>
<protein>
    <submittedName>
        <fullName evidence="2">Uncharacterized protein</fullName>
    </submittedName>
</protein>
<keyword evidence="1" id="KW-1133">Transmembrane helix</keyword>
<accession>A0A2J6Q129</accession>
<organism evidence="2 3">
    <name type="scientific">Hyaloscypha hepaticicola</name>
    <dbReference type="NCBI Taxonomy" id="2082293"/>
    <lineage>
        <taxon>Eukaryota</taxon>
        <taxon>Fungi</taxon>
        <taxon>Dikarya</taxon>
        <taxon>Ascomycota</taxon>
        <taxon>Pezizomycotina</taxon>
        <taxon>Leotiomycetes</taxon>
        <taxon>Helotiales</taxon>
        <taxon>Hyaloscyphaceae</taxon>
        <taxon>Hyaloscypha</taxon>
    </lineage>
</organism>
<dbReference type="AlphaFoldDB" id="A0A2J6Q129"/>
<evidence type="ECO:0000313" key="2">
    <source>
        <dbReference type="EMBL" id="PMD19968.1"/>
    </source>
</evidence>
<dbReference type="STRING" id="1745343.A0A2J6Q129"/>
<keyword evidence="1" id="KW-0812">Transmembrane</keyword>
<sequence length="333" mass="38085">MEIGPEDFHYLDWFYLSIREVMVAQTELFEQFIAHSKRMEEVAQQMDRTEPNTMEYKAWKPELEGLQSPASPTKRMYADLIHFLPPFTSEFMFLARTFQAIEPSILIKTNNIQDELQMIENVLIQQSTAIHNLDDVLGYYDILVAKAFLNANETARQGTIIMLFTIVTSLFVRHIYVLDNDRCINKKQLPLSTFSSIFGLNAKELNGGNLSIGIVFAFLFPLSLFVVLVALILAFHKNARRLSTLLIQILLEYADRISGFSHILGDSQVENMKRSLSAIKTKPQERLSGGEIDDNSSERVKEKLKIRQKILSLVARPFRFRGKGKISEDAEAT</sequence>